<evidence type="ECO:0000256" key="2">
    <source>
        <dbReference type="ARBA" id="ARBA00011375"/>
    </source>
</evidence>
<name>A0A915HXL1_ROMCU</name>
<evidence type="ECO:0000256" key="3">
    <source>
        <dbReference type="ARBA" id="ARBA00022490"/>
    </source>
</evidence>
<dbReference type="GO" id="GO:0008017">
    <property type="term" value="F:microtubule binding"/>
    <property type="evidence" value="ECO:0007669"/>
    <property type="project" value="TreeGrafter"/>
</dbReference>
<dbReference type="AlphaFoldDB" id="A0A915HXL1"/>
<accession>A0A915HXL1</accession>
<dbReference type="Proteomes" id="UP000887565">
    <property type="component" value="Unplaced"/>
</dbReference>
<keyword evidence="4" id="KW-0677">Repeat</keyword>
<dbReference type="GO" id="GO:0005737">
    <property type="term" value="C:cytoplasm"/>
    <property type="evidence" value="ECO:0007669"/>
    <property type="project" value="TreeGrafter"/>
</dbReference>
<dbReference type="InterPro" id="IPR011990">
    <property type="entry name" value="TPR-like_helical_dom_sf"/>
</dbReference>
<keyword evidence="9" id="KW-0812">Transmembrane</keyword>
<dbReference type="Pfam" id="PF21033">
    <property type="entry name" value="RMD1-3"/>
    <property type="match status" value="1"/>
</dbReference>
<evidence type="ECO:0000313" key="11">
    <source>
        <dbReference type="WBParaSite" id="nRc.2.0.1.t06624-RA"/>
    </source>
</evidence>
<evidence type="ECO:0000313" key="10">
    <source>
        <dbReference type="Proteomes" id="UP000887565"/>
    </source>
</evidence>
<dbReference type="WBParaSite" id="nRc.2.0.1.t06624-RA">
    <property type="protein sequence ID" value="nRc.2.0.1.t06624-RA"/>
    <property type="gene ID" value="nRc.2.0.1.g06624"/>
</dbReference>
<reference evidence="11" key="1">
    <citation type="submission" date="2022-11" db="UniProtKB">
        <authorList>
            <consortium name="WormBaseParasite"/>
        </authorList>
    </citation>
    <scope>IDENTIFICATION</scope>
</reference>
<evidence type="ECO:0000256" key="5">
    <source>
        <dbReference type="ARBA" id="ARBA00022803"/>
    </source>
</evidence>
<keyword evidence="6" id="KW-0206">Cytoskeleton</keyword>
<protein>
    <recommendedName>
        <fullName evidence="7">Regulator of microtubule dynamics protein 1</fullName>
    </recommendedName>
    <alternativeName>
        <fullName evidence="8">Protein FAM82B</fullName>
    </alternativeName>
</protein>
<dbReference type="OMA" id="CAMASYL"/>
<dbReference type="SUPFAM" id="SSF48452">
    <property type="entry name" value="TPR-like"/>
    <property type="match status" value="1"/>
</dbReference>
<dbReference type="Gene3D" id="1.25.40.10">
    <property type="entry name" value="Tetratricopeptide repeat domain"/>
    <property type="match status" value="1"/>
</dbReference>
<proteinExistence type="predicted"/>
<evidence type="ECO:0000256" key="4">
    <source>
        <dbReference type="ARBA" id="ARBA00022737"/>
    </source>
</evidence>
<feature type="transmembrane region" description="Helical" evidence="9">
    <location>
        <begin position="23"/>
        <end position="44"/>
    </location>
</feature>
<dbReference type="GO" id="GO:0005876">
    <property type="term" value="C:spindle microtubule"/>
    <property type="evidence" value="ECO:0007669"/>
    <property type="project" value="TreeGrafter"/>
</dbReference>
<organism evidence="10 11">
    <name type="scientific">Romanomermis culicivorax</name>
    <name type="common">Nematode worm</name>
    <dbReference type="NCBI Taxonomy" id="13658"/>
    <lineage>
        <taxon>Eukaryota</taxon>
        <taxon>Metazoa</taxon>
        <taxon>Ecdysozoa</taxon>
        <taxon>Nematoda</taxon>
        <taxon>Enoplea</taxon>
        <taxon>Dorylaimia</taxon>
        <taxon>Mermithida</taxon>
        <taxon>Mermithoidea</taxon>
        <taxon>Mermithidae</taxon>
        <taxon>Romanomermis</taxon>
    </lineage>
</organism>
<keyword evidence="3" id="KW-0963">Cytoplasm</keyword>
<evidence type="ECO:0000256" key="7">
    <source>
        <dbReference type="ARBA" id="ARBA00039966"/>
    </source>
</evidence>
<evidence type="ECO:0000256" key="6">
    <source>
        <dbReference type="ARBA" id="ARBA00023212"/>
    </source>
</evidence>
<keyword evidence="9" id="KW-1133">Transmembrane helix</keyword>
<evidence type="ECO:0000256" key="9">
    <source>
        <dbReference type="SAM" id="Phobius"/>
    </source>
</evidence>
<dbReference type="PANTHER" id="PTHR16056:SF16">
    <property type="entry name" value="REGULATOR OF MICROTUBULE DYNAMICS PROTEIN 1"/>
    <property type="match status" value="1"/>
</dbReference>
<keyword evidence="10" id="KW-1185">Reference proteome</keyword>
<comment type="subcellular location">
    <subcellularLocation>
        <location evidence="1">Cytoplasm</location>
        <location evidence="1">Cytoskeleton</location>
    </subcellularLocation>
</comment>
<sequence length="397" mass="45166">MADSTTTPLLTNDSNFIPYSKTLTIIVAIGTGTIIGFTGAFLYFRCYNNKPFFRRKSFDFVRLDEDMTTIKQELESLKSLVQELQSQTSCLVSAKKLSKRNPVNSAKTNLSAASQASIDNFYDATASFSDSSSAKSDDENILQRSDEHLNRIPPNDQEMKNCTIDRIIKVTDDLQCLASDQARLQAYSIMMANYSRGKTNPDFLWRCAMASYLYGQTFSGRDQSKRRVLCTEAQKFAFEALALRDDDPDIHKWCALTLGVMSDFVGMKQKIDDGRRFKIHIDRALELKPEDAVLHHLCGRWCFGVASLSWLERKLAATLFSKPPESTYQDALLHFIEADKIKPLWLENILYIVKIYATLLQIDKVKRWIKKADQINAVSADDHISKKEIDSIRSKIE</sequence>
<keyword evidence="5" id="KW-0802">TPR repeat</keyword>
<dbReference type="InterPro" id="IPR049039">
    <property type="entry name" value="RMD1-3_a_helical_rpt"/>
</dbReference>
<dbReference type="PANTHER" id="PTHR16056">
    <property type="entry name" value="REGULATOR OF MICROTUBULE DYNAMICS PROTEIN"/>
    <property type="match status" value="1"/>
</dbReference>
<evidence type="ECO:0000256" key="8">
    <source>
        <dbReference type="ARBA" id="ARBA00041958"/>
    </source>
</evidence>
<keyword evidence="9" id="KW-0472">Membrane</keyword>
<comment type="subunit">
    <text evidence="2">Interacts with microtubules.</text>
</comment>
<evidence type="ECO:0000256" key="1">
    <source>
        <dbReference type="ARBA" id="ARBA00004245"/>
    </source>
</evidence>
<dbReference type="GO" id="GO:0097431">
    <property type="term" value="C:mitotic spindle pole"/>
    <property type="evidence" value="ECO:0007669"/>
    <property type="project" value="TreeGrafter"/>
</dbReference>